<evidence type="ECO:0000256" key="1">
    <source>
        <dbReference type="ARBA" id="ARBA00004477"/>
    </source>
</evidence>
<evidence type="ECO:0000256" key="4">
    <source>
        <dbReference type="ARBA" id="ARBA00022824"/>
    </source>
</evidence>
<evidence type="ECO:0000256" key="8">
    <source>
        <dbReference type="SAM" id="Phobius"/>
    </source>
</evidence>
<dbReference type="RefSeq" id="XP_019037983.1">
    <property type="nucleotide sequence ID" value="XM_019183520.1"/>
</dbReference>
<name>A0A1E3NZZ7_WICAA</name>
<keyword evidence="5 8" id="KW-1133">Transmembrane helix</keyword>
<feature type="transmembrane region" description="Helical" evidence="8">
    <location>
        <begin position="69"/>
        <end position="87"/>
    </location>
</feature>
<keyword evidence="6" id="KW-0443">Lipid metabolism</keyword>
<accession>A0A1E3NZZ7</accession>
<feature type="transmembrane region" description="Helical" evidence="8">
    <location>
        <begin position="21"/>
        <end position="41"/>
    </location>
</feature>
<dbReference type="GO" id="GO:0008654">
    <property type="term" value="P:phospholipid biosynthetic process"/>
    <property type="evidence" value="ECO:0007669"/>
    <property type="project" value="TreeGrafter"/>
</dbReference>
<reference evidence="9 10" key="1">
    <citation type="journal article" date="2016" name="Proc. Natl. Acad. Sci. U.S.A.">
        <title>Comparative genomics of biotechnologically important yeasts.</title>
        <authorList>
            <person name="Riley R."/>
            <person name="Haridas S."/>
            <person name="Wolfe K.H."/>
            <person name="Lopes M.R."/>
            <person name="Hittinger C.T."/>
            <person name="Goeker M."/>
            <person name="Salamov A.A."/>
            <person name="Wisecaver J.H."/>
            <person name="Long T.M."/>
            <person name="Calvey C.H."/>
            <person name="Aerts A.L."/>
            <person name="Barry K.W."/>
            <person name="Choi C."/>
            <person name="Clum A."/>
            <person name="Coughlan A.Y."/>
            <person name="Deshpande S."/>
            <person name="Douglass A.P."/>
            <person name="Hanson S.J."/>
            <person name="Klenk H.-P."/>
            <person name="LaButti K.M."/>
            <person name="Lapidus A."/>
            <person name="Lindquist E.A."/>
            <person name="Lipzen A.M."/>
            <person name="Meier-Kolthoff J.P."/>
            <person name="Ohm R.A."/>
            <person name="Otillar R.P."/>
            <person name="Pangilinan J.L."/>
            <person name="Peng Y."/>
            <person name="Rokas A."/>
            <person name="Rosa C.A."/>
            <person name="Scheuner C."/>
            <person name="Sibirny A.A."/>
            <person name="Slot J.C."/>
            <person name="Stielow J.B."/>
            <person name="Sun H."/>
            <person name="Kurtzman C.P."/>
            <person name="Blackwell M."/>
            <person name="Grigoriev I.V."/>
            <person name="Jeffries T.W."/>
        </authorList>
    </citation>
    <scope>NUCLEOTIDE SEQUENCE [LARGE SCALE GENOMIC DNA]</scope>
    <source>
        <strain evidence="10">ATCC 58044 / CBS 1984 / NCYC 433 / NRRL Y-366-8</strain>
    </source>
</reference>
<dbReference type="Proteomes" id="UP000094112">
    <property type="component" value="Unassembled WGS sequence"/>
</dbReference>
<dbReference type="GeneID" id="30200766"/>
<keyword evidence="3" id="KW-0378">Hydrolase</keyword>
<dbReference type="GO" id="GO:0005789">
    <property type="term" value="C:endoplasmic reticulum membrane"/>
    <property type="evidence" value="ECO:0007669"/>
    <property type="project" value="UniProtKB-SubCell"/>
</dbReference>
<dbReference type="GO" id="GO:0019915">
    <property type="term" value="P:lipid storage"/>
    <property type="evidence" value="ECO:0007669"/>
    <property type="project" value="InterPro"/>
</dbReference>
<organism evidence="9 10">
    <name type="scientific">Wickerhamomyces anomalus (strain ATCC 58044 / CBS 1984 / NCYC 433 / NRRL Y-366-8)</name>
    <name type="common">Yeast</name>
    <name type="synonym">Hansenula anomala</name>
    <dbReference type="NCBI Taxonomy" id="683960"/>
    <lineage>
        <taxon>Eukaryota</taxon>
        <taxon>Fungi</taxon>
        <taxon>Dikarya</taxon>
        <taxon>Ascomycota</taxon>
        <taxon>Saccharomycotina</taxon>
        <taxon>Saccharomycetes</taxon>
        <taxon>Phaffomycetales</taxon>
        <taxon>Wickerhamomycetaceae</taxon>
        <taxon>Wickerhamomyces</taxon>
    </lineage>
</organism>
<feature type="transmembrane region" description="Helical" evidence="8">
    <location>
        <begin position="118"/>
        <end position="137"/>
    </location>
</feature>
<dbReference type="STRING" id="683960.A0A1E3NZZ7"/>
<proteinExistence type="predicted"/>
<keyword evidence="7 8" id="KW-0472">Membrane</keyword>
<dbReference type="EMBL" id="KV454211">
    <property type="protein sequence ID" value="ODQ58776.1"/>
    <property type="molecule type" value="Genomic_DNA"/>
</dbReference>
<dbReference type="GO" id="GO:0010945">
    <property type="term" value="F:coenzyme A diphosphatase activity"/>
    <property type="evidence" value="ECO:0007669"/>
    <property type="project" value="InterPro"/>
</dbReference>
<dbReference type="PANTHER" id="PTHR23129:SF0">
    <property type="entry name" value="ACYL-COENZYME A DIPHOSPHATASE FITM2"/>
    <property type="match status" value="1"/>
</dbReference>
<evidence type="ECO:0000313" key="9">
    <source>
        <dbReference type="EMBL" id="ODQ58776.1"/>
    </source>
</evidence>
<keyword evidence="10" id="KW-1185">Reference proteome</keyword>
<evidence type="ECO:0000313" key="10">
    <source>
        <dbReference type="Proteomes" id="UP000094112"/>
    </source>
</evidence>
<comment type="subcellular location">
    <subcellularLocation>
        <location evidence="1">Endoplasmic reticulum membrane</location>
        <topology evidence="1">Multi-pass membrane protein</topology>
    </subcellularLocation>
</comment>
<gene>
    <name evidence="9" type="ORF">WICANDRAFT_63283</name>
</gene>
<evidence type="ECO:0000256" key="2">
    <source>
        <dbReference type="ARBA" id="ARBA00022692"/>
    </source>
</evidence>
<dbReference type="AlphaFoldDB" id="A0A1E3NZZ7"/>
<evidence type="ECO:0000256" key="6">
    <source>
        <dbReference type="ARBA" id="ARBA00023098"/>
    </source>
</evidence>
<protein>
    <submittedName>
        <fullName evidence="9">Uncharacterized protein</fullName>
    </submittedName>
</protein>
<feature type="transmembrane region" description="Helical" evidence="8">
    <location>
        <begin position="241"/>
        <end position="265"/>
    </location>
</feature>
<sequence>MASRPIVHLIQNFHVAFLDKSFFLVIYPIVLSLGLLIRTLLSQELFDELKNSYWISDQNIINKTFADHGLEIFTTLSVLIFIVRIIVSELQNFKVPLLPTSFNSKNKTIEKIKKYSKLAVLYGARYGVTYGILLILFKLKNYESVSTGGQCQPRLQNSDDVSTLSKRYLKILCSPGEEWIPGSLNISGHYFFIVTLSLSLFYELKILLHSTMDSIDKSFEEQDDGLGLSNKLKVSIASATLTTLLISLVLLVWIGTLSVTAIFYHTIREKIMGLVFGYLAPVVNYVILARYYEV</sequence>
<evidence type="ECO:0000256" key="3">
    <source>
        <dbReference type="ARBA" id="ARBA00022801"/>
    </source>
</evidence>
<evidence type="ECO:0000256" key="5">
    <source>
        <dbReference type="ARBA" id="ARBA00022989"/>
    </source>
</evidence>
<feature type="transmembrane region" description="Helical" evidence="8">
    <location>
        <begin position="189"/>
        <end position="208"/>
    </location>
</feature>
<dbReference type="GO" id="GO:0034389">
    <property type="term" value="P:lipid droplet organization"/>
    <property type="evidence" value="ECO:0007669"/>
    <property type="project" value="TreeGrafter"/>
</dbReference>
<dbReference type="Pfam" id="PF10261">
    <property type="entry name" value="FIT"/>
    <property type="match status" value="1"/>
</dbReference>
<keyword evidence="2 8" id="KW-0812">Transmembrane</keyword>
<keyword evidence="4" id="KW-0256">Endoplasmic reticulum</keyword>
<dbReference type="InterPro" id="IPR019388">
    <property type="entry name" value="FIT"/>
</dbReference>
<feature type="transmembrane region" description="Helical" evidence="8">
    <location>
        <begin position="271"/>
        <end position="292"/>
    </location>
</feature>
<dbReference type="PANTHER" id="PTHR23129">
    <property type="entry name" value="ACYL-COENZYME A DIPHOSPHATASE FITM2"/>
    <property type="match status" value="1"/>
</dbReference>
<dbReference type="OrthoDB" id="5579088at2759"/>
<evidence type="ECO:0000256" key="7">
    <source>
        <dbReference type="ARBA" id="ARBA00023136"/>
    </source>
</evidence>